<proteinExistence type="predicted"/>
<organism evidence="2">
    <name type="scientific">viral metagenome</name>
    <dbReference type="NCBI Taxonomy" id="1070528"/>
    <lineage>
        <taxon>unclassified sequences</taxon>
        <taxon>metagenomes</taxon>
        <taxon>organismal metagenomes</taxon>
    </lineage>
</organism>
<keyword evidence="1" id="KW-0812">Transmembrane</keyword>
<dbReference type="EMBL" id="MN739670">
    <property type="protein sequence ID" value="QHT19909.1"/>
    <property type="molecule type" value="Genomic_DNA"/>
</dbReference>
<sequence>MRDEEWGFFVDLEVDNEKITIKTIKKKNNNLNYLNTIYEEDYWYEREDFHHEYEGEYEIKKKHNQEDNDNNNNKEKEKYNKSTIATIIIYCIFCASVISLSLTLV</sequence>
<evidence type="ECO:0000256" key="1">
    <source>
        <dbReference type="SAM" id="Phobius"/>
    </source>
</evidence>
<keyword evidence="1" id="KW-0472">Membrane</keyword>
<feature type="transmembrane region" description="Helical" evidence="1">
    <location>
        <begin position="84"/>
        <end position="104"/>
    </location>
</feature>
<keyword evidence="1" id="KW-1133">Transmembrane helix</keyword>
<evidence type="ECO:0000313" key="2">
    <source>
        <dbReference type="EMBL" id="QHT19909.1"/>
    </source>
</evidence>
<dbReference type="AlphaFoldDB" id="A0A6C0DV57"/>
<reference evidence="2" key="1">
    <citation type="journal article" date="2020" name="Nature">
        <title>Giant virus diversity and host interactions through global metagenomics.</title>
        <authorList>
            <person name="Schulz F."/>
            <person name="Roux S."/>
            <person name="Paez-Espino D."/>
            <person name="Jungbluth S."/>
            <person name="Walsh D.A."/>
            <person name="Denef V.J."/>
            <person name="McMahon K.D."/>
            <person name="Konstantinidis K.T."/>
            <person name="Eloe-Fadrosh E.A."/>
            <person name="Kyrpides N.C."/>
            <person name="Woyke T."/>
        </authorList>
    </citation>
    <scope>NUCLEOTIDE SEQUENCE</scope>
    <source>
        <strain evidence="2">GVMAG-M-3300023174-5</strain>
    </source>
</reference>
<name>A0A6C0DV57_9ZZZZ</name>
<accession>A0A6C0DV57</accession>
<protein>
    <submittedName>
        <fullName evidence="2">Uncharacterized protein</fullName>
    </submittedName>
</protein>